<dbReference type="GO" id="GO:0016020">
    <property type="term" value="C:membrane"/>
    <property type="evidence" value="ECO:0007669"/>
    <property type="project" value="UniProtKB-SubCell"/>
</dbReference>
<feature type="transmembrane region" description="Helical" evidence="6">
    <location>
        <begin position="39"/>
        <end position="60"/>
    </location>
</feature>
<evidence type="ECO:0000256" key="5">
    <source>
        <dbReference type="ARBA" id="ARBA00023136"/>
    </source>
</evidence>
<dbReference type="InterPro" id="IPR050352">
    <property type="entry name" value="ABCG_transporters"/>
</dbReference>
<dbReference type="PANTHER" id="PTHR48041:SF2">
    <property type="entry name" value="ATP-DEPENDENT PERMEASE-RELATED"/>
    <property type="match status" value="1"/>
</dbReference>
<accession>A0A7S1T9Z7</accession>
<proteinExistence type="predicted"/>
<dbReference type="GO" id="GO:0140359">
    <property type="term" value="F:ABC-type transporter activity"/>
    <property type="evidence" value="ECO:0007669"/>
    <property type="project" value="InterPro"/>
</dbReference>
<keyword evidence="3 6" id="KW-0812">Transmembrane</keyword>
<dbReference type="InterPro" id="IPR013525">
    <property type="entry name" value="ABC2_TM"/>
</dbReference>
<feature type="transmembrane region" description="Helical" evidence="6">
    <location>
        <begin position="150"/>
        <end position="170"/>
    </location>
</feature>
<evidence type="ECO:0000313" key="8">
    <source>
        <dbReference type="EMBL" id="CAD9226332.1"/>
    </source>
</evidence>
<dbReference type="Pfam" id="PF01061">
    <property type="entry name" value="ABC2_membrane"/>
    <property type="match status" value="1"/>
</dbReference>
<keyword evidence="2" id="KW-0813">Transport</keyword>
<dbReference type="AlphaFoldDB" id="A0A7S1T9Z7"/>
<feature type="transmembrane region" description="Helical" evidence="6">
    <location>
        <begin position="182"/>
        <end position="202"/>
    </location>
</feature>
<evidence type="ECO:0000256" key="6">
    <source>
        <dbReference type="SAM" id="Phobius"/>
    </source>
</evidence>
<reference evidence="8" key="1">
    <citation type="submission" date="2021-01" db="EMBL/GenBank/DDBJ databases">
        <authorList>
            <person name="Corre E."/>
            <person name="Pelletier E."/>
            <person name="Niang G."/>
            <person name="Scheremetjew M."/>
            <person name="Finn R."/>
            <person name="Kale V."/>
            <person name="Holt S."/>
            <person name="Cochrane G."/>
            <person name="Meng A."/>
            <person name="Brown T."/>
            <person name="Cohen L."/>
        </authorList>
    </citation>
    <scope>NUCLEOTIDE SEQUENCE</scope>
    <source>
        <strain evidence="8">PLY429</strain>
    </source>
</reference>
<evidence type="ECO:0000256" key="4">
    <source>
        <dbReference type="ARBA" id="ARBA00022989"/>
    </source>
</evidence>
<keyword evidence="4 6" id="KW-1133">Transmembrane helix</keyword>
<comment type="subcellular location">
    <subcellularLocation>
        <location evidence="1">Membrane</location>
        <topology evidence="1">Multi-pass membrane protein</topology>
    </subcellularLocation>
</comment>
<evidence type="ECO:0000259" key="7">
    <source>
        <dbReference type="Pfam" id="PF01061"/>
    </source>
</evidence>
<evidence type="ECO:0000256" key="1">
    <source>
        <dbReference type="ARBA" id="ARBA00004141"/>
    </source>
</evidence>
<feature type="domain" description="ABC-2 type transporter transmembrane" evidence="7">
    <location>
        <begin position="22"/>
        <end position="233"/>
    </location>
</feature>
<evidence type="ECO:0000256" key="2">
    <source>
        <dbReference type="ARBA" id="ARBA00022448"/>
    </source>
</evidence>
<sequence>MTSIQSASPGWLLKYEASSWAQLKVLAARQLRNSVRHPVLITLNLGATAFMAFLLGSVFYDLGKRTTAAIQGRFGVLFFLILFQALMSLSSLPLWEQNRILFRRERASGAYSTGPYFTSVVLFDLLPMRCLPPLLFVLITYGLIGLRGTLGAIINFWLVLVLSNIAGATINMAIGAAATSSAVANAVGSIYCLCNILLAGFLRSNSGMPLALQYVSQFSFVAPAYEALLMNEFGYNSTGFRFTVHTPGKEDSFGQEVSGDDVLDTIGFPHNMSLLGGPGCQPTAGGLIPHTCVFLQDVMRLLMLAALHLLATYLLLKFQARSAS</sequence>
<feature type="transmembrane region" description="Helical" evidence="6">
    <location>
        <begin position="72"/>
        <end position="95"/>
    </location>
</feature>
<protein>
    <recommendedName>
        <fullName evidence="7">ABC-2 type transporter transmembrane domain-containing protein</fullName>
    </recommendedName>
</protein>
<gene>
    <name evidence="8" type="ORF">TCHU04912_LOCUS21538</name>
</gene>
<name>A0A7S1T9Z7_9CHLO</name>
<evidence type="ECO:0000256" key="3">
    <source>
        <dbReference type="ARBA" id="ARBA00022692"/>
    </source>
</evidence>
<feature type="transmembrane region" description="Helical" evidence="6">
    <location>
        <begin position="116"/>
        <end position="144"/>
    </location>
</feature>
<keyword evidence="5 6" id="KW-0472">Membrane</keyword>
<dbReference type="EMBL" id="HBGG01041770">
    <property type="protein sequence ID" value="CAD9226332.1"/>
    <property type="molecule type" value="Transcribed_RNA"/>
</dbReference>
<organism evidence="8">
    <name type="scientific">Tetraselmis chuii</name>
    <dbReference type="NCBI Taxonomy" id="63592"/>
    <lineage>
        <taxon>Eukaryota</taxon>
        <taxon>Viridiplantae</taxon>
        <taxon>Chlorophyta</taxon>
        <taxon>core chlorophytes</taxon>
        <taxon>Chlorodendrophyceae</taxon>
        <taxon>Chlorodendrales</taxon>
        <taxon>Chlorodendraceae</taxon>
        <taxon>Tetraselmis</taxon>
    </lineage>
</organism>
<dbReference type="PANTHER" id="PTHR48041">
    <property type="entry name" value="ABC TRANSPORTER G FAMILY MEMBER 28"/>
    <property type="match status" value="1"/>
</dbReference>